<evidence type="ECO:0000259" key="7">
    <source>
        <dbReference type="Pfam" id="PF00296"/>
    </source>
</evidence>
<protein>
    <submittedName>
        <fullName evidence="8">NtaA/DmoA family FMN-dependent monooxygenase</fullName>
        <ecNumber evidence="8">1.14.-.-</ecNumber>
    </submittedName>
</protein>
<dbReference type="Pfam" id="PF00296">
    <property type="entry name" value="Bac_luciferase"/>
    <property type="match status" value="1"/>
</dbReference>
<feature type="binding site" evidence="6">
    <location>
        <position position="148"/>
    </location>
    <ligand>
        <name>FMN</name>
        <dbReference type="ChEBI" id="CHEBI:58210"/>
    </ligand>
</feature>
<evidence type="ECO:0000256" key="6">
    <source>
        <dbReference type="PIRSR" id="PIRSR000337-1"/>
    </source>
</evidence>
<keyword evidence="1 6" id="KW-0285">Flavoprotein</keyword>
<dbReference type="GO" id="GO:0004497">
    <property type="term" value="F:monooxygenase activity"/>
    <property type="evidence" value="ECO:0007669"/>
    <property type="project" value="UniProtKB-KW"/>
</dbReference>
<evidence type="ECO:0000313" key="9">
    <source>
        <dbReference type="Proteomes" id="UP000664779"/>
    </source>
</evidence>
<feature type="binding site" evidence="6">
    <location>
        <position position="96"/>
    </location>
    <ligand>
        <name>FMN</name>
        <dbReference type="ChEBI" id="CHEBI:58210"/>
    </ligand>
</feature>
<keyword evidence="2 6" id="KW-0288">FMN</keyword>
<dbReference type="InterPro" id="IPR016215">
    <property type="entry name" value="NTA_MOA"/>
</dbReference>
<dbReference type="Gene3D" id="3.20.20.30">
    <property type="entry name" value="Luciferase-like domain"/>
    <property type="match status" value="1"/>
</dbReference>
<evidence type="ECO:0000313" key="8">
    <source>
        <dbReference type="EMBL" id="MBO0344109.1"/>
    </source>
</evidence>
<feature type="domain" description="Luciferase-like" evidence="7">
    <location>
        <begin position="29"/>
        <end position="382"/>
    </location>
</feature>
<dbReference type="SUPFAM" id="SSF51679">
    <property type="entry name" value="Bacterial luciferase-like"/>
    <property type="match status" value="1"/>
</dbReference>
<dbReference type="AlphaFoldDB" id="A0A939J7S7"/>
<dbReference type="InterPro" id="IPR036661">
    <property type="entry name" value="Luciferase-like_sf"/>
</dbReference>
<dbReference type="EMBL" id="JAFLNF010000001">
    <property type="protein sequence ID" value="MBO0344109.1"/>
    <property type="molecule type" value="Genomic_DNA"/>
</dbReference>
<dbReference type="Proteomes" id="UP000664779">
    <property type="component" value="Unassembled WGS sequence"/>
</dbReference>
<keyword evidence="9" id="KW-1185">Reference proteome</keyword>
<keyword evidence="3 8" id="KW-0560">Oxidoreductase</keyword>
<dbReference type="PANTHER" id="PTHR30011:SF16">
    <property type="entry name" value="C2H2 FINGER DOMAIN TRANSCRIPTION FACTOR (EUROFUNG)-RELATED"/>
    <property type="match status" value="1"/>
</dbReference>
<dbReference type="PIRSF" id="PIRSF000337">
    <property type="entry name" value="NTA_MOA"/>
    <property type="match status" value="1"/>
</dbReference>
<evidence type="ECO:0000256" key="5">
    <source>
        <dbReference type="ARBA" id="ARBA00033748"/>
    </source>
</evidence>
<feature type="binding site" evidence="6">
    <location>
        <position position="57"/>
    </location>
    <ligand>
        <name>FMN</name>
        <dbReference type="ChEBI" id="CHEBI:58210"/>
    </ligand>
</feature>
<dbReference type="InterPro" id="IPR051260">
    <property type="entry name" value="Diverse_substr_monoxygenases"/>
</dbReference>
<dbReference type="InterPro" id="IPR011251">
    <property type="entry name" value="Luciferase-like_dom"/>
</dbReference>
<evidence type="ECO:0000256" key="3">
    <source>
        <dbReference type="ARBA" id="ARBA00023002"/>
    </source>
</evidence>
<proteinExistence type="inferred from homology"/>
<evidence type="ECO:0000256" key="2">
    <source>
        <dbReference type="ARBA" id="ARBA00022643"/>
    </source>
</evidence>
<dbReference type="RefSeq" id="WP_206937985.1">
    <property type="nucleotide sequence ID" value="NZ_JAFLNF010000001.1"/>
</dbReference>
<comment type="similarity">
    <text evidence="5">Belongs to the NtaA/SnaA/DszA monooxygenase family.</text>
</comment>
<organism evidence="8 9">
    <name type="scientific">Roseibium limicola</name>
    <dbReference type="NCBI Taxonomy" id="2816037"/>
    <lineage>
        <taxon>Bacteria</taxon>
        <taxon>Pseudomonadati</taxon>
        <taxon>Pseudomonadota</taxon>
        <taxon>Alphaproteobacteria</taxon>
        <taxon>Hyphomicrobiales</taxon>
        <taxon>Stappiaceae</taxon>
        <taxon>Roseibium</taxon>
    </lineage>
</organism>
<feature type="binding site" evidence="6">
    <location>
        <position position="219"/>
    </location>
    <ligand>
        <name>FMN</name>
        <dbReference type="ChEBI" id="CHEBI:58210"/>
    </ligand>
</feature>
<dbReference type="GO" id="GO:0016705">
    <property type="term" value="F:oxidoreductase activity, acting on paired donors, with incorporation or reduction of molecular oxygen"/>
    <property type="evidence" value="ECO:0007669"/>
    <property type="project" value="InterPro"/>
</dbReference>
<gene>
    <name evidence="8" type="ORF">J0X15_02655</name>
</gene>
<accession>A0A939J7S7</accession>
<dbReference type="NCBIfam" id="TIGR03860">
    <property type="entry name" value="FMN_nitrolo"/>
    <property type="match status" value="1"/>
</dbReference>
<dbReference type="EC" id="1.14.-.-" evidence="8"/>
<keyword evidence="4 8" id="KW-0503">Monooxygenase</keyword>
<comment type="caution">
    <text evidence="8">The sequence shown here is derived from an EMBL/GenBank/DDBJ whole genome shotgun (WGS) entry which is preliminary data.</text>
</comment>
<evidence type="ECO:0000256" key="1">
    <source>
        <dbReference type="ARBA" id="ARBA00022630"/>
    </source>
</evidence>
<dbReference type="PANTHER" id="PTHR30011">
    <property type="entry name" value="ALKANESULFONATE MONOOXYGENASE-RELATED"/>
    <property type="match status" value="1"/>
</dbReference>
<reference evidence="8" key="1">
    <citation type="submission" date="2021-03" db="EMBL/GenBank/DDBJ databases">
        <title>Roseibium sp. CAU 1637 isolated from Incheon.</title>
        <authorList>
            <person name="Kim W."/>
        </authorList>
    </citation>
    <scope>NUCLEOTIDE SEQUENCE</scope>
    <source>
        <strain evidence="8">CAU 1637</strain>
    </source>
</reference>
<name>A0A939J7S7_9HYPH</name>
<sequence>MTSRKLHIGMSLAPTWLSGDAWRRGDSRAEDLFNIDYFVEIARRSESAKLDFLFRPDTLFLQTAALEGGNGFAALDPTILLAAIARDTQKIGLLSTVSTTFYPPYVVARQLQSLNVISRGRAGWNIVTALDGNENFGLDEMPSPEDRYGRAAEFTKVVRKLWESFPGEALLVDKASGRYADTSKIQPIDHAGDHFSVKGPLNVPSTAPSRIPLIQAGASPTGRDFAASVADAIFAATPDKEAAAALRSDLRQRASCHGRSPDSIKMLPGLSLYLADTQAEADDLFAATHQRMDTARKLGSIKEMIGLDLTHWEMDKPIMAKDLPAPPQNVRSRTHANLLHRMIVRDAPTPSELLKRPEVIGSAHWQIIGTVEEALDQIRDWRACDAMDGFIAVPGGSATSLSLTLEALVPALAAEGLFRLDYSGETFLDHLNE</sequence>
<evidence type="ECO:0000256" key="4">
    <source>
        <dbReference type="ARBA" id="ARBA00023033"/>
    </source>
</evidence>